<dbReference type="EMBL" id="JBDJAW010000018">
    <property type="protein sequence ID" value="MEN3537870.1"/>
    <property type="molecule type" value="Genomic_DNA"/>
</dbReference>
<comment type="caution">
    <text evidence="1">The sequence shown here is derived from an EMBL/GenBank/DDBJ whole genome shotgun (WGS) entry which is preliminary data.</text>
</comment>
<dbReference type="Pfam" id="PF07721">
    <property type="entry name" value="TPR_4"/>
    <property type="match status" value="2"/>
</dbReference>
<dbReference type="InterPro" id="IPR011717">
    <property type="entry name" value="TPR-4"/>
</dbReference>
<organism evidence="1 2">
    <name type="scientific">Microbispora maris</name>
    <dbReference type="NCBI Taxonomy" id="3144104"/>
    <lineage>
        <taxon>Bacteria</taxon>
        <taxon>Bacillati</taxon>
        <taxon>Actinomycetota</taxon>
        <taxon>Actinomycetes</taxon>
        <taxon>Streptosporangiales</taxon>
        <taxon>Streptosporangiaceae</taxon>
        <taxon>Microbispora</taxon>
    </lineage>
</organism>
<protein>
    <recommendedName>
        <fullName evidence="3">Tetratricopeptide repeat protein</fullName>
    </recommendedName>
</protein>
<name>A0ABV0AW14_9ACTN</name>
<dbReference type="Proteomes" id="UP001447516">
    <property type="component" value="Unassembled WGS sequence"/>
</dbReference>
<dbReference type="Gene3D" id="1.25.40.10">
    <property type="entry name" value="Tetratricopeptide repeat domain"/>
    <property type="match status" value="1"/>
</dbReference>
<evidence type="ECO:0008006" key="3">
    <source>
        <dbReference type="Google" id="ProtNLM"/>
    </source>
</evidence>
<dbReference type="RefSeq" id="WP_346227821.1">
    <property type="nucleotide sequence ID" value="NZ_JBDJAW010000018.1"/>
</dbReference>
<dbReference type="InterPro" id="IPR011990">
    <property type="entry name" value="TPR-like_helical_dom_sf"/>
</dbReference>
<dbReference type="SUPFAM" id="SSF48452">
    <property type="entry name" value="TPR-like"/>
    <property type="match status" value="1"/>
</dbReference>
<evidence type="ECO:0000313" key="1">
    <source>
        <dbReference type="EMBL" id="MEN3537870.1"/>
    </source>
</evidence>
<keyword evidence="2" id="KW-1185">Reference proteome</keyword>
<accession>A0ABV0AW14</accession>
<gene>
    <name evidence="1" type="ORF">AAH991_22340</name>
</gene>
<sequence length="162" mass="17540">MRLTGQLARVHARLGHADAATEILQVLLKQAEREPVHAAGLFTCDAARVLSISATAYLSLDQHEQARRTAQEAVTVYQQAPPWSSPTRQAITRIDLAVACARLGDPDRSVAEGLTALTATRYAAAIVTRARDLQKKLKRAYPSAAVVGNLRRGLAELYAAQE</sequence>
<proteinExistence type="predicted"/>
<evidence type="ECO:0000313" key="2">
    <source>
        <dbReference type="Proteomes" id="UP001447516"/>
    </source>
</evidence>
<reference evidence="1 2" key="1">
    <citation type="submission" date="2024-05" db="EMBL/GenBank/DDBJ databases">
        <title>Microbispora sp.ZYX-F-249.</title>
        <authorList>
            <person name="Xie H."/>
        </authorList>
    </citation>
    <scope>NUCLEOTIDE SEQUENCE [LARGE SCALE GENOMIC DNA]</scope>
    <source>
        <strain evidence="1 2">ZYX-F-249</strain>
    </source>
</reference>